<keyword evidence="2" id="KW-1185">Reference proteome</keyword>
<accession>A0A067JUI7</accession>
<dbReference type="EMBL" id="KK915230">
    <property type="protein sequence ID" value="KDP23184.1"/>
    <property type="molecule type" value="Genomic_DNA"/>
</dbReference>
<proteinExistence type="predicted"/>
<protein>
    <submittedName>
        <fullName evidence="1">Uncharacterized protein</fullName>
    </submittedName>
</protein>
<sequence length="185" mass="20977">MAAENIADWLPEGAVVDPITQSVCNCMKLREFIQDTGNSINLRLDLPTHLCWGTNEKSVKHEKSGGNAYAAGEWFDRLPILVQDRVRKASFRRFAHYHGLPFGGRSIMFNNQLRTLDQVGLRASLRVAIGMKSTISDKRVQYESIIPHFEKMPPKRVEEMDVNLVARAVFVSPPSDPKMSPPFYF</sequence>
<name>A0A067JUI7_JATCU</name>
<gene>
    <name evidence="1" type="ORF">JCGZ_00333</name>
</gene>
<dbReference type="Proteomes" id="UP000027138">
    <property type="component" value="Unassembled WGS sequence"/>
</dbReference>
<evidence type="ECO:0000313" key="1">
    <source>
        <dbReference type="EMBL" id="KDP23184.1"/>
    </source>
</evidence>
<organism evidence="1 2">
    <name type="scientific">Jatropha curcas</name>
    <name type="common">Barbados nut</name>
    <dbReference type="NCBI Taxonomy" id="180498"/>
    <lineage>
        <taxon>Eukaryota</taxon>
        <taxon>Viridiplantae</taxon>
        <taxon>Streptophyta</taxon>
        <taxon>Embryophyta</taxon>
        <taxon>Tracheophyta</taxon>
        <taxon>Spermatophyta</taxon>
        <taxon>Magnoliopsida</taxon>
        <taxon>eudicotyledons</taxon>
        <taxon>Gunneridae</taxon>
        <taxon>Pentapetalae</taxon>
        <taxon>rosids</taxon>
        <taxon>fabids</taxon>
        <taxon>Malpighiales</taxon>
        <taxon>Euphorbiaceae</taxon>
        <taxon>Crotonoideae</taxon>
        <taxon>Jatropheae</taxon>
        <taxon>Jatropha</taxon>
    </lineage>
</organism>
<evidence type="ECO:0000313" key="2">
    <source>
        <dbReference type="Proteomes" id="UP000027138"/>
    </source>
</evidence>
<reference evidence="1 2" key="1">
    <citation type="journal article" date="2014" name="PLoS ONE">
        <title>Global Analysis of Gene Expression Profiles in Physic Nut (Jatropha curcas L.) Seedlings Exposed to Salt Stress.</title>
        <authorList>
            <person name="Zhang L."/>
            <person name="Zhang C."/>
            <person name="Wu P."/>
            <person name="Chen Y."/>
            <person name="Li M."/>
            <person name="Jiang H."/>
            <person name="Wu G."/>
        </authorList>
    </citation>
    <scope>NUCLEOTIDE SEQUENCE [LARGE SCALE GENOMIC DNA]</scope>
    <source>
        <strain evidence="2">cv. GZQX0401</strain>
        <tissue evidence="1">Young leaves</tissue>
    </source>
</reference>
<dbReference type="AlphaFoldDB" id="A0A067JUI7"/>